<dbReference type="SUPFAM" id="SSF51197">
    <property type="entry name" value="Clavaminate synthase-like"/>
    <property type="match status" value="1"/>
</dbReference>
<keyword evidence="1" id="KW-0223">Dioxygenase</keyword>
<dbReference type="EMBL" id="VXRG01000036">
    <property type="protein sequence ID" value="MXY92581.1"/>
    <property type="molecule type" value="Genomic_DNA"/>
</dbReference>
<evidence type="ECO:0000313" key="1">
    <source>
        <dbReference type="EMBL" id="MXY92581.1"/>
    </source>
</evidence>
<dbReference type="Pfam" id="PF05721">
    <property type="entry name" value="PhyH"/>
    <property type="match status" value="1"/>
</dbReference>
<dbReference type="GO" id="GO:0016706">
    <property type="term" value="F:2-oxoglutarate-dependent dioxygenase activity"/>
    <property type="evidence" value="ECO:0007669"/>
    <property type="project" value="UniProtKB-ARBA"/>
</dbReference>
<proteinExistence type="predicted"/>
<dbReference type="InterPro" id="IPR008775">
    <property type="entry name" value="Phytyl_CoA_dOase-like"/>
</dbReference>
<name>A0A6B0YQU9_9CHLR</name>
<accession>A0A6B0YQU9</accession>
<keyword evidence="1" id="KW-0560">Oxidoreductase</keyword>
<protein>
    <submittedName>
        <fullName evidence="1">Phytanoyl-CoA dioxygenase family protein</fullName>
    </submittedName>
</protein>
<organism evidence="1">
    <name type="scientific">Caldilineaceae bacterium SB0664_bin_27</name>
    <dbReference type="NCBI Taxonomy" id="2605260"/>
    <lineage>
        <taxon>Bacteria</taxon>
        <taxon>Bacillati</taxon>
        <taxon>Chloroflexota</taxon>
        <taxon>Caldilineae</taxon>
        <taxon>Caldilineales</taxon>
        <taxon>Caldilineaceae</taxon>
    </lineage>
</organism>
<sequence length="268" mass="30331">MTATDYLLTDVDMALFLVNGFHVVELDLPAGLNKQISEELDGLTANPGDAITESVPELWQVVEHPQVRGALISLLGEDYTVNSHRHWHCKLPGSGDMQWHQDGTNNRGTTIDRLLGLYYPHTITPEMGPTVIVPGTQFRNAPTDRMATYTNIRGQVPLTVQAGTFAITHYDLWHGTACNSSSVKRHMIKFLFNRTSENSAPSWNHDPEALNRTRDWDARDKAQDAVNILSFGNPLGVSQSDHYKERIIRHACWQELMGNREQQEERRF</sequence>
<comment type="caution">
    <text evidence="1">The sequence shown here is derived from an EMBL/GenBank/DDBJ whole genome shotgun (WGS) entry which is preliminary data.</text>
</comment>
<dbReference type="Gene3D" id="2.60.120.620">
    <property type="entry name" value="q2cbj1_9rhob like domain"/>
    <property type="match status" value="1"/>
</dbReference>
<gene>
    <name evidence="1" type="ORF">F4Y42_03940</name>
</gene>
<reference evidence="1" key="1">
    <citation type="submission" date="2019-09" db="EMBL/GenBank/DDBJ databases">
        <title>Characterisation of the sponge microbiome using genome-centric metagenomics.</title>
        <authorList>
            <person name="Engelberts J.P."/>
            <person name="Robbins S.J."/>
            <person name="De Goeij J.M."/>
            <person name="Aranda M."/>
            <person name="Bell S.C."/>
            <person name="Webster N.S."/>
        </authorList>
    </citation>
    <scope>NUCLEOTIDE SEQUENCE</scope>
    <source>
        <strain evidence="1">SB0664_bin_27</strain>
    </source>
</reference>
<dbReference type="AlphaFoldDB" id="A0A6B0YQU9"/>